<evidence type="ECO:0000313" key="2">
    <source>
        <dbReference type="EMBL" id="KDO68429.1"/>
    </source>
</evidence>
<dbReference type="EMBL" id="KK784895">
    <property type="protein sequence ID" value="KDO68429.1"/>
    <property type="molecule type" value="Genomic_DNA"/>
</dbReference>
<dbReference type="SUPFAM" id="SSF54001">
    <property type="entry name" value="Cysteine proteinases"/>
    <property type="match status" value="1"/>
</dbReference>
<dbReference type="PaxDb" id="2711-XP_006486562.1"/>
<organism evidence="2 3">
    <name type="scientific">Citrus sinensis</name>
    <name type="common">Sweet orange</name>
    <name type="synonym">Citrus aurantium var. sinensis</name>
    <dbReference type="NCBI Taxonomy" id="2711"/>
    <lineage>
        <taxon>Eukaryota</taxon>
        <taxon>Viridiplantae</taxon>
        <taxon>Streptophyta</taxon>
        <taxon>Embryophyta</taxon>
        <taxon>Tracheophyta</taxon>
        <taxon>Spermatophyta</taxon>
        <taxon>Magnoliopsida</taxon>
        <taxon>eudicotyledons</taxon>
        <taxon>Gunneridae</taxon>
        <taxon>Pentapetalae</taxon>
        <taxon>rosids</taxon>
        <taxon>malvids</taxon>
        <taxon>Sapindales</taxon>
        <taxon>Rutaceae</taxon>
        <taxon>Aurantioideae</taxon>
        <taxon>Citrus</taxon>
    </lineage>
</organism>
<protein>
    <recommendedName>
        <fullName evidence="1">Cathepsin propeptide inhibitor domain-containing protein</fullName>
    </recommendedName>
</protein>
<dbReference type="eggNOG" id="KOG1543">
    <property type="taxonomic scope" value="Eukaryota"/>
</dbReference>
<dbReference type="STRING" id="2711.A0A067FLY3"/>
<sequence>MGEREREREMKMLSSNCKLLLRLSLCVSLLMIICIRCSSSRTLQGHEYDGEFSIVGYSPEELTSTDKLVELFESWMLKHGKSYESTEEKLHRLEIFKDNLKHIDARNRELQITSSYWLGLNEFSDMSHEEFKNKYLTGLKPDDDEFRRR</sequence>
<evidence type="ECO:0000313" key="3">
    <source>
        <dbReference type="Proteomes" id="UP000027120"/>
    </source>
</evidence>
<dbReference type="Gene3D" id="1.10.287.2250">
    <property type="match status" value="1"/>
</dbReference>
<dbReference type="SMART" id="SM00848">
    <property type="entry name" value="Inhibitor_I29"/>
    <property type="match status" value="1"/>
</dbReference>
<accession>A0A067FLY3</accession>
<reference evidence="2 3" key="1">
    <citation type="submission" date="2014-04" db="EMBL/GenBank/DDBJ databases">
        <authorList>
            <consortium name="International Citrus Genome Consortium"/>
            <person name="Gmitter F."/>
            <person name="Chen C."/>
            <person name="Farmerie W."/>
            <person name="Harkins T."/>
            <person name="Desany B."/>
            <person name="Mohiuddin M."/>
            <person name="Kodira C."/>
            <person name="Borodovsky M."/>
            <person name="Lomsadze A."/>
            <person name="Burns P."/>
            <person name="Jenkins J."/>
            <person name="Prochnik S."/>
            <person name="Shu S."/>
            <person name="Chapman J."/>
            <person name="Pitluck S."/>
            <person name="Schmutz J."/>
            <person name="Rokhsar D."/>
        </authorList>
    </citation>
    <scope>NUCLEOTIDE SEQUENCE</scope>
</reference>
<dbReference type="Proteomes" id="UP000027120">
    <property type="component" value="Unassembled WGS sequence"/>
</dbReference>
<evidence type="ECO:0000259" key="1">
    <source>
        <dbReference type="SMART" id="SM00848"/>
    </source>
</evidence>
<dbReference type="Pfam" id="PF08246">
    <property type="entry name" value="Inhibitor_I29"/>
    <property type="match status" value="1"/>
</dbReference>
<feature type="non-terminal residue" evidence="2">
    <location>
        <position position="149"/>
    </location>
</feature>
<name>A0A067FLY3_CITSI</name>
<dbReference type="InterPro" id="IPR038765">
    <property type="entry name" value="Papain-like_cys_pep_sf"/>
</dbReference>
<dbReference type="SMR" id="A0A067FLY3"/>
<keyword evidence="3" id="KW-1185">Reference proteome</keyword>
<gene>
    <name evidence="2" type="ORF">CISIN_1g047264mg</name>
</gene>
<dbReference type="InterPro" id="IPR013201">
    <property type="entry name" value="Prot_inhib_I29"/>
</dbReference>
<feature type="domain" description="Cathepsin propeptide inhibitor" evidence="1">
    <location>
        <begin position="72"/>
        <end position="131"/>
    </location>
</feature>
<proteinExistence type="predicted"/>
<dbReference type="AlphaFoldDB" id="A0A067FLY3"/>